<dbReference type="AlphaFoldDB" id="A0A1G2BHV8"/>
<sequence>MYWHKKPVDEYNPKKRLGYIHVYTGTGKGKTSAALGLALRATGHNMRVLIIQFIKGHKDYGEILAQKRLSSNMEIVQFGTIDKTNLTDPQAVDVYLAREGLDFARKAMVMNRPDILILDEINTAAYYKLIDIKELLDFLDNKHQETEVILTGRDAPKELLNAADLVTVITTTKSPYHKDFVPRKGIEH</sequence>
<dbReference type="PIRSF" id="PIRSF015617">
    <property type="entry name" value="Adensltrnsf_CobA"/>
    <property type="match status" value="1"/>
</dbReference>
<organism evidence="1 2">
    <name type="scientific">Candidatus Kerfeldbacteria bacterium RIFOXYB2_FULL_38_14</name>
    <dbReference type="NCBI Taxonomy" id="1798547"/>
    <lineage>
        <taxon>Bacteria</taxon>
        <taxon>Candidatus Kerfeldiibacteriota</taxon>
    </lineage>
</organism>
<evidence type="ECO:0008006" key="3">
    <source>
        <dbReference type="Google" id="ProtNLM"/>
    </source>
</evidence>
<evidence type="ECO:0000313" key="1">
    <source>
        <dbReference type="EMBL" id="OGY88256.1"/>
    </source>
</evidence>
<dbReference type="GO" id="GO:0005524">
    <property type="term" value="F:ATP binding"/>
    <property type="evidence" value="ECO:0007669"/>
    <property type="project" value="InterPro"/>
</dbReference>
<dbReference type="Proteomes" id="UP000176420">
    <property type="component" value="Unassembled WGS sequence"/>
</dbReference>
<dbReference type="InterPro" id="IPR003724">
    <property type="entry name" value="CblAdoTrfase_CobA"/>
</dbReference>
<dbReference type="Gene3D" id="3.40.50.300">
    <property type="entry name" value="P-loop containing nucleotide triphosphate hydrolases"/>
    <property type="match status" value="1"/>
</dbReference>
<dbReference type="SUPFAM" id="SSF52540">
    <property type="entry name" value="P-loop containing nucleoside triphosphate hydrolases"/>
    <property type="match status" value="1"/>
</dbReference>
<dbReference type="PANTHER" id="PTHR46638:SF1">
    <property type="entry name" value="CORRINOID ADENOSYLTRANSFERASE"/>
    <property type="match status" value="1"/>
</dbReference>
<dbReference type="PANTHER" id="PTHR46638">
    <property type="entry name" value="CORRINOID ADENOSYLTRANSFERASE"/>
    <property type="match status" value="1"/>
</dbReference>
<proteinExistence type="predicted"/>
<gene>
    <name evidence="1" type="ORF">A2319_03650</name>
</gene>
<name>A0A1G2BHV8_9BACT</name>
<comment type="caution">
    <text evidence="1">The sequence shown here is derived from an EMBL/GenBank/DDBJ whole genome shotgun (WGS) entry which is preliminary data.</text>
</comment>
<dbReference type="Pfam" id="PF02572">
    <property type="entry name" value="CobA_CobO_BtuR"/>
    <property type="match status" value="1"/>
</dbReference>
<evidence type="ECO:0000313" key="2">
    <source>
        <dbReference type="Proteomes" id="UP000176420"/>
    </source>
</evidence>
<accession>A0A1G2BHV8</accession>
<dbReference type="GO" id="GO:0008817">
    <property type="term" value="F:corrinoid adenosyltransferase activity"/>
    <property type="evidence" value="ECO:0007669"/>
    <property type="project" value="InterPro"/>
</dbReference>
<dbReference type="EMBL" id="MHKI01000003">
    <property type="protein sequence ID" value="OGY88256.1"/>
    <property type="molecule type" value="Genomic_DNA"/>
</dbReference>
<dbReference type="GO" id="GO:0009236">
    <property type="term" value="P:cobalamin biosynthetic process"/>
    <property type="evidence" value="ECO:0007669"/>
    <property type="project" value="InterPro"/>
</dbReference>
<reference evidence="1 2" key="1">
    <citation type="journal article" date="2016" name="Nat. Commun.">
        <title>Thousands of microbial genomes shed light on interconnected biogeochemical processes in an aquifer system.</title>
        <authorList>
            <person name="Anantharaman K."/>
            <person name="Brown C.T."/>
            <person name="Hug L.A."/>
            <person name="Sharon I."/>
            <person name="Castelle C.J."/>
            <person name="Probst A.J."/>
            <person name="Thomas B.C."/>
            <person name="Singh A."/>
            <person name="Wilkins M.J."/>
            <person name="Karaoz U."/>
            <person name="Brodie E.L."/>
            <person name="Williams K.H."/>
            <person name="Hubbard S.S."/>
            <person name="Banfield J.F."/>
        </authorList>
    </citation>
    <scope>NUCLEOTIDE SEQUENCE [LARGE SCALE GENOMIC DNA]</scope>
</reference>
<dbReference type="InterPro" id="IPR027417">
    <property type="entry name" value="P-loop_NTPase"/>
</dbReference>
<protein>
    <recommendedName>
        <fullName evidence="3">Cob(I)yrinic acid a,c-diamide adenosyltransferase</fullName>
    </recommendedName>
</protein>